<reference evidence="2" key="1">
    <citation type="thesis" date="2020" institute="ProQuest LLC" country="789 East Eisenhower Parkway, Ann Arbor, MI, USA">
        <title>Comparative Genomics and Chromosome Evolution.</title>
        <authorList>
            <person name="Mudd A.B."/>
        </authorList>
    </citation>
    <scope>NUCLEOTIDE SEQUENCE</scope>
    <source>
        <strain evidence="2">237g6f4</strain>
        <tissue evidence="2">Blood</tissue>
    </source>
</reference>
<evidence type="ECO:0008006" key="4">
    <source>
        <dbReference type="Google" id="ProtNLM"/>
    </source>
</evidence>
<dbReference type="EMBL" id="WNYA01092255">
    <property type="protein sequence ID" value="KAG8534747.1"/>
    <property type="molecule type" value="Genomic_DNA"/>
</dbReference>
<dbReference type="Proteomes" id="UP000824782">
    <property type="component" value="Unassembled WGS sequence"/>
</dbReference>
<comment type="caution">
    <text evidence="2">The sequence shown here is derived from an EMBL/GenBank/DDBJ whole genome shotgun (WGS) entry which is preliminary data.</text>
</comment>
<dbReference type="AlphaFoldDB" id="A0AAV6YBZ7"/>
<feature type="transmembrane region" description="Helical" evidence="1">
    <location>
        <begin position="48"/>
        <end position="64"/>
    </location>
</feature>
<evidence type="ECO:0000313" key="2">
    <source>
        <dbReference type="EMBL" id="KAG8534747.1"/>
    </source>
</evidence>
<evidence type="ECO:0000256" key="1">
    <source>
        <dbReference type="SAM" id="Phobius"/>
    </source>
</evidence>
<evidence type="ECO:0000313" key="3">
    <source>
        <dbReference type="Proteomes" id="UP000824782"/>
    </source>
</evidence>
<name>A0AAV6YBZ7_ENGPU</name>
<keyword evidence="1" id="KW-0472">Membrane</keyword>
<keyword evidence="3" id="KW-1185">Reference proteome</keyword>
<keyword evidence="1" id="KW-1133">Transmembrane helix</keyword>
<accession>A0AAV6YBZ7</accession>
<organism evidence="2 3">
    <name type="scientific">Engystomops pustulosus</name>
    <name type="common">Tungara frog</name>
    <name type="synonym">Physalaemus pustulosus</name>
    <dbReference type="NCBI Taxonomy" id="76066"/>
    <lineage>
        <taxon>Eukaryota</taxon>
        <taxon>Metazoa</taxon>
        <taxon>Chordata</taxon>
        <taxon>Craniata</taxon>
        <taxon>Vertebrata</taxon>
        <taxon>Euteleostomi</taxon>
        <taxon>Amphibia</taxon>
        <taxon>Batrachia</taxon>
        <taxon>Anura</taxon>
        <taxon>Neobatrachia</taxon>
        <taxon>Hyloidea</taxon>
        <taxon>Leptodactylidae</taxon>
        <taxon>Leiuperinae</taxon>
        <taxon>Engystomops</taxon>
    </lineage>
</organism>
<protein>
    <recommendedName>
        <fullName evidence="4">ATP synthase F0 subunit 8</fullName>
    </recommendedName>
</protein>
<proteinExistence type="predicted"/>
<keyword evidence="1" id="KW-0812">Transmembrane</keyword>
<gene>
    <name evidence="2" type="ORF">GDO81_018669</name>
</gene>
<sequence length="88" mass="10269">MTTPFSTNPKPGVSFLCLLLYVYFIKSTQNIKWSRALVFWGFIYKWSYPWYCKVLLGLSLAGVFSEYNSYPYLKCVNKEVLVVCDCLL</sequence>